<dbReference type="GO" id="GO:0052689">
    <property type="term" value="F:carboxylic ester hydrolase activity"/>
    <property type="evidence" value="ECO:0007669"/>
    <property type="project" value="TreeGrafter"/>
</dbReference>
<dbReference type="GO" id="GO:0008474">
    <property type="term" value="F:palmitoyl-(protein) hydrolase activity"/>
    <property type="evidence" value="ECO:0007669"/>
    <property type="project" value="TreeGrafter"/>
</dbReference>
<dbReference type="AlphaFoldDB" id="Q0CYU5"/>
<dbReference type="Gene3D" id="3.40.50.1820">
    <property type="entry name" value="alpha/beta hydrolase"/>
    <property type="match status" value="1"/>
</dbReference>
<name>Q0CYU5_ASPTN</name>
<dbReference type="GeneID" id="4316168"/>
<dbReference type="STRING" id="341663.Q0CYU5"/>
<sequence>MEFPSPHVNPPQGSHTHTVILLHGRGSNGPEFAEELFSSTTSQGQSLAARLPTYRWVFPTSRHRWSTTFQEEMCAWFDIYSITDTHARQELQTDGLRESVLHVLDILEDEARLLDGQFSRIYLGGMSQGMATALWAFFGAIGTGRVQGPLGGLLGFCGWLPFAQQLDDLFSEQQNLGTPQILRLVSGFFFDTIAGPTVPQAQTPADPSILSTPVFLSHGTDDAWVSVQLGRQATRIFRQIMTRIEWKEFTGAEGDGHWIKEPDSFDQIVRFLETPVRQSSEAAG</sequence>
<dbReference type="PANTHER" id="PTHR10655:SF63">
    <property type="entry name" value="PHOSPHOLIPASE_CARBOXYLESTERASE_THIOESTERASE DOMAIN-CONTAINING PROTEIN"/>
    <property type="match status" value="1"/>
</dbReference>
<dbReference type="Pfam" id="PF02230">
    <property type="entry name" value="Abhydrolase_2"/>
    <property type="match status" value="1"/>
</dbReference>
<dbReference type="OMA" id="HGTDDAY"/>
<evidence type="ECO:0000256" key="1">
    <source>
        <dbReference type="ARBA" id="ARBA00006499"/>
    </source>
</evidence>
<reference evidence="4" key="1">
    <citation type="submission" date="2005-09" db="EMBL/GenBank/DDBJ databases">
        <title>Annotation of the Aspergillus terreus NIH2624 genome.</title>
        <authorList>
            <person name="Birren B.W."/>
            <person name="Lander E.S."/>
            <person name="Galagan J.E."/>
            <person name="Nusbaum C."/>
            <person name="Devon K."/>
            <person name="Henn M."/>
            <person name="Ma L.-J."/>
            <person name="Jaffe D.B."/>
            <person name="Butler J."/>
            <person name="Alvarez P."/>
            <person name="Gnerre S."/>
            <person name="Grabherr M."/>
            <person name="Kleber M."/>
            <person name="Mauceli E.W."/>
            <person name="Brockman W."/>
            <person name="Rounsley S."/>
            <person name="Young S.K."/>
            <person name="LaButti K."/>
            <person name="Pushparaj V."/>
            <person name="DeCaprio D."/>
            <person name="Crawford M."/>
            <person name="Koehrsen M."/>
            <person name="Engels R."/>
            <person name="Montgomery P."/>
            <person name="Pearson M."/>
            <person name="Howarth C."/>
            <person name="Larson L."/>
            <person name="Luoma S."/>
            <person name="White J."/>
            <person name="Alvarado L."/>
            <person name="Kodira C.D."/>
            <person name="Zeng Q."/>
            <person name="Oleary S."/>
            <person name="Yandava C."/>
            <person name="Denning D.W."/>
            <person name="Nierman W.C."/>
            <person name="Milne T."/>
            <person name="Madden K."/>
        </authorList>
    </citation>
    <scope>NUCLEOTIDE SEQUENCE [LARGE SCALE GENOMIC DNA]</scope>
    <source>
        <strain evidence="4">NIH 2624 / FGSC A1156</strain>
    </source>
</reference>
<feature type="domain" description="Phospholipase/carboxylesterase/thioesterase" evidence="2">
    <location>
        <begin position="6"/>
        <end position="169"/>
    </location>
</feature>
<proteinExistence type="inferred from homology"/>
<organism evidence="3 4">
    <name type="scientific">Aspergillus terreus (strain NIH 2624 / FGSC A1156)</name>
    <dbReference type="NCBI Taxonomy" id="341663"/>
    <lineage>
        <taxon>Eukaryota</taxon>
        <taxon>Fungi</taxon>
        <taxon>Dikarya</taxon>
        <taxon>Ascomycota</taxon>
        <taxon>Pezizomycotina</taxon>
        <taxon>Eurotiomycetes</taxon>
        <taxon>Eurotiomycetidae</taxon>
        <taxon>Eurotiales</taxon>
        <taxon>Aspergillaceae</taxon>
        <taxon>Aspergillus</taxon>
        <taxon>Aspergillus subgen. Circumdati</taxon>
    </lineage>
</organism>
<dbReference type="EMBL" id="CH476595">
    <property type="protein sequence ID" value="EAU37896.1"/>
    <property type="molecule type" value="Genomic_DNA"/>
</dbReference>
<evidence type="ECO:0000313" key="4">
    <source>
        <dbReference type="Proteomes" id="UP000007963"/>
    </source>
</evidence>
<evidence type="ECO:0000313" key="3">
    <source>
        <dbReference type="EMBL" id="EAU37896.1"/>
    </source>
</evidence>
<accession>Q0CYU5</accession>
<gene>
    <name evidence="3" type="ORF">ATEG_01139</name>
</gene>
<comment type="similarity">
    <text evidence="1">Belongs to the AB hydrolase superfamily. AB hydrolase 2 family.</text>
</comment>
<dbReference type="SUPFAM" id="SSF53474">
    <property type="entry name" value="alpha/beta-Hydrolases"/>
    <property type="match status" value="1"/>
</dbReference>
<dbReference type="RefSeq" id="XP_001208504.1">
    <property type="nucleotide sequence ID" value="XM_001208504.1"/>
</dbReference>
<dbReference type="InterPro" id="IPR050565">
    <property type="entry name" value="LYPA1-2/EST-like"/>
</dbReference>
<dbReference type="GO" id="GO:0005737">
    <property type="term" value="C:cytoplasm"/>
    <property type="evidence" value="ECO:0007669"/>
    <property type="project" value="TreeGrafter"/>
</dbReference>
<protein>
    <recommendedName>
        <fullName evidence="2">Phospholipase/carboxylesterase/thioesterase domain-containing protein</fullName>
    </recommendedName>
</protein>
<dbReference type="Proteomes" id="UP000007963">
    <property type="component" value="Unassembled WGS sequence"/>
</dbReference>
<dbReference type="HOGENOM" id="CLU_049413_2_2_1"/>
<dbReference type="OrthoDB" id="2418081at2759"/>
<evidence type="ECO:0000259" key="2">
    <source>
        <dbReference type="Pfam" id="PF02230"/>
    </source>
</evidence>
<dbReference type="VEuPathDB" id="FungiDB:ATEG_01139"/>
<dbReference type="InterPro" id="IPR029058">
    <property type="entry name" value="AB_hydrolase_fold"/>
</dbReference>
<dbReference type="PANTHER" id="PTHR10655">
    <property type="entry name" value="LYSOPHOSPHOLIPASE-RELATED"/>
    <property type="match status" value="1"/>
</dbReference>
<dbReference type="eggNOG" id="KOG2112">
    <property type="taxonomic scope" value="Eukaryota"/>
</dbReference>
<dbReference type="InterPro" id="IPR003140">
    <property type="entry name" value="PLipase/COase/thioEstase"/>
</dbReference>